<feature type="transmembrane region" description="Helical" evidence="1">
    <location>
        <begin position="312"/>
        <end position="334"/>
    </location>
</feature>
<name>A0A0M6YI66_9RHOB</name>
<reference evidence="2" key="1">
    <citation type="submission" date="2015-07" db="EMBL/GenBank/DDBJ databases">
        <authorList>
            <person name="Noorani M."/>
        </authorList>
    </citation>
    <scope>NUCLEOTIDE SEQUENCE [LARGE SCALE GENOMIC DNA]</scope>
    <source>
        <strain evidence="2">CECT 7802</strain>
    </source>
</reference>
<keyword evidence="1" id="KW-0812">Transmembrane</keyword>
<sequence>MIRRLLAALPLVATLGALLWALQANPLAAPFVERSAGDLALTLEQQVHRAATADWIEAALTQAVAARDADRATMLIGLAQDLGRDVDTTAATAMIAAETDTLSVAVDCAVCMADTSACSSLSHLTFCAVPFEMTVLGDLNALRRAAFAFAVGQEVDEVDAGLALVGLGATGAVLVSGGSSVTVKAGATLLRLARRIGSITPELTRFIRVPIRWARVDDFVLGTARIEDVTDGAALARMGALAADLGRVRAATSTAEALRLARFVDTPADATRLARVAEAAGPRTTRTFAVLGKSRVFRATLRVSRAATGTLILIWLTAAQIAVILGTRIGSLAVRSVMRAI</sequence>
<evidence type="ECO:0000313" key="2">
    <source>
        <dbReference type="EMBL" id="CTQ48967.1"/>
    </source>
</evidence>
<keyword evidence="3" id="KW-1185">Reference proteome</keyword>
<protein>
    <submittedName>
        <fullName evidence="2">Uncharacterized protein</fullName>
    </submittedName>
</protein>
<dbReference type="STRING" id="420998.JDO7802_00975"/>
<dbReference type="AlphaFoldDB" id="A0A0M6YI66"/>
<gene>
    <name evidence="2" type="ORF">JDO7802_00975</name>
</gene>
<proteinExistence type="predicted"/>
<dbReference type="Proteomes" id="UP000049222">
    <property type="component" value="Unassembled WGS sequence"/>
</dbReference>
<accession>A0A0M6YI66</accession>
<dbReference type="RefSeq" id="WP_055083211.1">
    <property type="nucleotide sequence ID" value="NZ_CXSU01000011.1"/>
</dbReference>
<organism evidence="2 3">
    <name type="scientific">Jannaschia donghaensis</name>
    <dbReference type="NCBI Taxonomy" id="420998"/>
    <lineage>
        <taxon>Bacteria</taxon>
        <taxon>Pseudomonadati</taxon>
        <taxon>Pseudomonadota</taxon>
        <taxon>Alphaproteobacteria</taxon>
        <taxon>Rhodobacterales</taxon>
        <taxon>Roseobacteraceae</taxon>
        <taxon>Jannaschia</taxon>
    </lineage>
</organism>
<dbReference type="EMBL" id="CXSU01000011">
    <property type="protein sequence ID" value="CTQ48967.1"/>
    <property type="molecule type" value="Genomic_DNA"/>
</dbReference>
<evidence type="ECO:0000313" key="3">
    <source>
        <dbReference type="Proteomes" id="UP000049222"/>
    </source>
</evidence>
<dbReference type="OrthoDB" id="7774819at2"/>
<keyword evidence="1" id="KW-1133">Transmembrane helix</keyword>
<keyword evidence="1" id="KW-0472">Membrane</keyword>
<evidence type="ECO:0000256" key="1">
    <source>
        <dbReference type="SAM" id="Phobius"/>
    </source>
</evidence>